<reference evidence="5" key="1">
    <citation type="submission" date="2018-07" db="EMBL/GenBank/DDBJ databases">
        <authorList>
            <person name="Quirk P.G."/>
            <person name="Krulwich T.A."/>
        </authorList>
    </citation>
    <scope>NUCLEOTIDE SEQUENCE</scope>
</reference>
<dbReference type="SMART" id="SM00662">
    <property type="entry name" value="RPOLD"/>
    <property type="match status" value="1"/>
</dbReference>
<name>A0A386AYE7_9CHLO</name>
<dbReference type="Pfam" id="PF01193">
    <property type="entry name" value="RNA_pol_L"/>
    <property type="match status" value="1"/>
</dbReference>
<dbReference type="InterPro" id="IPR036643">
    <property type="entry name" value="RNApol_insert_sf"/>
</dbReference>
<keyword evidence="1" id="KW-0240">DNA-directed RNA polymerase</keyword>
<dbReference type="SUPFAM" id="SSF56553">
    <property type="entry name" value="Insert subdomain of RNA polymerase alpha subunit"/>
    <property type="match status" value="1"/>
</dbReference>
<dbReference type="Gene3D" id="3.30.1360.10">
    <property type="entry name" value="RNA polymerase, RBP11-like subunit"/>
    <property type="match status" value="1"/>
</dbReference>
<protein>
    <recommendedName>
        <fullName evidence="3">Plastid-encoded RNA polymerase subunit alpha</fullName>
    </recommendedName>
</protein>
<gene>
    <name evidence="5" type="primary">rpoA</name>
</gene>
<proteinExistence type="predicted"/>
<dbReference type="InterPro" id="IPR036603">
    <property type="entry name" value="RBP11-like"/>
</dbReference>
<dbReference type="GO" id="GO:0000428">
    <property type="term" value="C:DNA-directed RNA polymerase complex"/>
    <property type="evidence" value="ECO:0007669"/>
    <property type="project" value="UniProtKB-KW"/>
</dbReference>
<keyword evidence="5" id="KW-0150">Chloroplast</keyword>
<evidence type="ECO:0000256" key="2">
    <source>
        <dbReference type="ARBA" id="ARBA00023163"/>
    </source>
</evidence>
<feature type="domain" description="DNA-directed RNA polymerase RpoA/D/Rpb3-type" evidence="4">
    <location>
        <begin position="21"/>
        <end position="183"/>
    </location>
</feature>
<dbReference type="GO" id="GO:0006351">
    <property type="term" value="P:DNA-templated transcription"/>
    <property type="evidence" value="ECO:0007669"/>
    <property type="project" value="InterPro"/>
</dbReference>
<dbReference type="GO" id="GO:0003899">
    <property type="term" value="F:DNA-directed RNA polymerase activity"/>
    <property type="evidence" value="ECO:0007669"/>
    <property type="project" value="InterPro"/>
</dbReference>
<dbReference type="SUPFAM" id="SSF55257">
    <property type="entry name" value="RBP11-like subunits of RNA polymerase"/>
    <property type="match status" value="1"/>
</dbReference>
<dbReference type="GO" id="GO:0046983">
    <property type="term" value="F:protein dimerization activity"/>
    <property type="evidence" value="ECO:0007669"/>
    <property type="project" value="InterPro"/>
</dbReference>
<keyword evidence="2" id="KW-0804">Transcription</keyword>
<keyword evidence="5" id="KW-0934">Plastid</keyword>
<dbReference type="Pfam" id="PF01000">
    <property type="entry name" value="RNA_pol_A_bac"/>
    <property type="match status" value="1"/>
</dbReference>
<dbReference type="EMBL" id="MH591097">
    <property type="protein sequence ID" value="AYC64470.1"/>
    <property type="molecule type" value="Genomic_DNA"/>
</dbReference>
<dbReference type="Gene3D" id="2.170.120.12">
    <property type="entry name" value="DNA-directed RNA polymerase, insert domain"/>
    <property type="match status" value="1"/>
</dbReference>
<evidence type="ECO:0000313" key="5">
    <source>
        <dbReference type="EMBL" id="AYC64470.1"/>
    </source>
</evidence>
<accession>A0A386AYE7</accession>
<organism evidence="5">
    <name type="scientific">Pseudochlorodesmis sp. HV01306c</name>
    <dbReference type="NCBI Taxonomy" id="2358490"/>
    <lineage>
        <taxon>Eukaryota</taxon>
        <taxon>Viridiplantae</taxon>
        <taxon>Chlorophyta</taxon>
        <taxon>core chlorophytes</taxon>
        <taxon>Ulvophyceae</taxon>
        <taxon>TCBD clade</taxon>
        <taxon>Bryopsidales</taxon>
        <taxon>Bryopsidineae</taxon>
        <taxon>Bryopsidaceae</taxon>
        <taxon>Pseudochlorodesmis</taxon>
    </lineage>
</organism>
<evidence type="ECO:0000256" key="3">
    <source>
        <dbReference type="ARBA" id="ARBA00031776"/>
    </source>
</evidence>
<dbReference type="AlphaFoldDB" id="A0A386AYE7"/>
<evidence type="ECO:0000259" key="4">
    <source>
        <dbReference type="SMART" id="SM00662"/>
    </source>
</evidence>
<evidence type="ECO:0000256" key="1">
    <source>
        <dbReference type="ARBA" id="ARBA00022478"/>
    </source>
</evidence>
<geneLocation type="chloroplast" evidence="5"/>
<sequence length="518" mass="60592">MIGEKKFYCISSRLENSGQLYGCFKIGPFYGHQSLTFANALRRTLLADKSKCILDAIQINGVEHEFSNLVGVRESIIDIILNFEKILFQIQKPITKPLTATIDFCGPGIVRAQHINLPSNLKCVIPSQYIATIEIDGQLKVKLFFSPNWDKLHSLISTDLVPKIEKSVEKQIQQKKFNNLMSSKKSITNIANQARTNKTTFSILREIWNNKFIQKKTFLVQKIVKIKKFFFVKRLLIPEKNKLLENKINFQALGTIKKPKEIKFFFPETKKENVLFLNNSQNQTTRPCTIQRVHYTLQTNSGINVYKNIKQLNYKKPSKPPENSMPENTIEKQKKLLKKNLTTNLEEFVLFEVWTDGSLHPQIAILHALNELLLEIFPYRLHIIKNEKINYKKLHSDWYSSNSSKNSKKRTNSSLKTKNKFFEKFLNLEISNFHFDLETYLFLKKKKINRIVDFLNFLQNSSKMEKNIDITWNKNWKNIYNSNLFRAGIATIDNLNITPQIKMTLSKFQKFIELTKEY</sequence>
<dbReference type="InterPro" id="IPR011263">
    <property type="entry name" value="DNA-dir_RNA_pol_RpoA/D/Rpb3"/>
</dbReference>
<reference evidence="5" key="2">
    <citation type="journal article" date="2019" name="Mol. Phylogenet. Evol.">
        <title>Reassessment of the classification of bryopsidales (chlorophyta) based on chloroplast phylogenomic analyses.</title>
        <authorList>
            <person name="Cremen M.C."/>
            <person name="Leliaert F."/>
            <person name="West J."/>
            <person name="Lam D.W."/>
            <person name="Shimada S."/>
            <person name="Lopez-Bautista J.M."/>
            <person name="Verbruggen H."/>
        </authorList>
    </citation>
    <scope>NUCLEOTIDE SEQUENCE</scope>
</reference>
<dbReference type="InterPro" id="IPR011262">
    <property type="entry name" value="DNA-dir_RNA_pol_insert"/>
</dbReference>